<sequence>MASSAPPPPPLPPRPRPVPRWWRDATAASLWGLVLAVTGLWVHDGGVTDVGSPGAMFTSAGRLTGLWASALMLAQVILMARVPVIERAWGQDGLTRLHRWVGFTSFALLLTHIVTITIGYADADPGLLWHTIVDLTLDYPGVLLAVAGTVCLVLVVVTSFRAARRRLRYESWHLIHLYGYLGAGLVLPHQLWTGQEFLQSSAATVFWWALWILCAAAVLIYRIGVPLWRSMRSHLRVAGVRWEGPTTLTVTVHGPRVGSLRAQPGQFFWWRLCTPSGASRAHPFSLSAAPTAHTLRFTAEIVGDGTRELTTVRPGTRVLVEGPYGRLHPGVRRHRKALLMGAGIGIAPIRALLEGLEADPGDITVIYRTRRADRAVLHNELGALAHRRGAGYVTVDGHRNTERASWLPARAANWGDAQALRHLCPDIAERDVYICGPPEWMAAVRSAARQAGAAPDSLHCEYFEI</sequence>
<evidence type="ECO:0000256" key="13">
    <source>
        <dbReference type="SAM" id="Phobius"/>
    </source>
</evidence>
<dbReference type="SUPFAM" id="SSF52343">
    <property type="entry name" value="Ferredoxin reductase-like, C-terminal NADP-linked domain"/>
    <property type="match status" value="1"/>
</dbReference>
<dbReference type="Pfam" id="PF01794">
    <property type="entry name" value="Ferric_reduct"/>
    <property type="match status" value="1"/>
</dbReference>
<dbReference type="PRINTS" id="PR00410">
    <property type="entry name" value="PHEHYDRXLASE"/>
</dbReference>
<dbReference type="CDD" id="cd06198">
    <property type="entry name" value="FNR_like_3"/>
    <property type="match status" value="1"/>
</dbReference>
<feature type="transmembrane region" description="Helical" evidence="13">
    <location>
        <begin position="21"/>
        <end position="43"/>
    </location>
</feature>
<keyword evidence="7" id="KW-0274">FAD</keyword>
<evidence type="ECO:0000256" key="8">
    <source>
        <dbReference type="ARBA" id="ARBA00022989"/>
    </source>
</evidence>
<dbReference type="InterPro" id="IPR050415">
    <property type="entry name" value="MRET"/>
</dbReference>
<feature type="transmembrane region" description="Helical" evidence="13">
    <location>
        <begin position="141"/>
        <end position="163"/>
    </location>
</feature>
<evidence type="ECO:0000313" key="15">
    <source>
        <dbReference type="EMBL" id="MXP22157.1"/>
    </source>
</evidence>
<evidence type="ECO:0000256" key="1">
    <source>
        <dbReference type="ARBA" id="ARBA00001974"/>
    </source>
</evidence>
<proteinExistence type="predicted"/>
<evidence type="ECO:0000259" key="14">
    <source>
        <dbReference type="PROSITE" id="PS51384"/>
    </source>
</evidence>
<dbReference type="InterPro" id="IPR013130">
    <property type="entry name" value="Fe3_Rdtase_TM_dom"/>
</dbReference>
<evidence type="ECO:0000256" key="6">
    <source>
        <dbReference type="ARBA" id="ARBA00022723"/>
    </source>
</evidence>
<dbReference type="Pfam" id="PF00175">
    <property type="entry name" value="NAD_binding_1"/>
    <property type="match status" value="1"/>
</dbReference>
<dbReference type="Proteomes" id="UP000475545">
    <property type="component" value="Unassembled WGS sequence"/>
</dbReference>
<dbReference type="PANTHER" id="PTHR47354:SF8">
    <property type="entry name" value="1,2-PHENYLACETYL-COA EPOXIDASE, SUBUNIT E"/>
    <property type="match status" value="1"/>
</dbReference>
<dbReference type="InterPro" id="IPR017938">
    <property type="entry name" value="Riboflavin_synthase-like_b-brl"/>
</dbReference>
<feature type="domain" description="FAD-binding FR-type" evidence="14">
    <location>
        <begin position="230"/>
        <end position="330"/>
    </location>
</feature>
<keyword evidence="12 13" id="KW-0472">Membrane</keyword>
<keyword evidence="11" id="KW-0411">Iron-sulfur</keyword>
<feature type="transmembrane region" description="Helical" evidence="13">
    <location>
        <begin position="205"/>
        <end position="224"/>
    </location>
</feature>
<feature type="transmembrane region" description="Helical" evidence="13">
    <location>
        <begin position="175"/>
        <end position="193"/>
    </location>
</feature>
<evidence type="ECO:0000256" key="3">
    <source>
        <dbReference type="ARBA" id="ARBA00022630"/>
    </source>
</evidence>
<evidence type="ECO:0000256" key="5">
    <source>
        <dbReference type="ARBA" id="ARBA00022714"/>
    </source>
</evidence>
<comment type="subcellular location">
    <subcellularLocation>
        <location evidence="2">Membrane</location>
        <topology evidence="2">Multi-pass membrane protein</topology>
    </subcellularLocation>
</comment>
<evidence type="ECO:0000256" key="4">
    <source>
        <dbReference type="ARBA" id="ARBA00022692"/>
    </source>
</evidence>
<dbReference type="GO" id="GO:0046872">
    <property type="term" value="F:metal ion binding"/>
    <property type="evidence" value="ECO:0007669"/>
    <property type="project" value="UniProtKB-KW"/>
</dbReference>
<dbReference type="SUPFAM" id="SSF63380">
    <property type="entry name" value="Riboflavin synthase domain-like"/>
    <property type="match status" value="1"/>
</dbReference>
<feature type="transmembrane region" description="Helical" evidence="13">
    <location>
        <begin position="63"/>
        <end position="80"/>
    </location>
</feature>
<name>A0A6L7GRX7_9ACTN</name>
<keyword evidence="5" id="KW-0001">2Fe-2S</keyword>
<evidence type="ECO:0000256" key="12">
    <source>
        <dbReference type="ARBA" id="ARBA00023136"/>
    </source>
</evidence>
<keyword evidence="9" id="KW-0560">Oxidoreductase</keyword>
<dbReference type="InterPro" id="IPR039261">
    <property type="entry name" value="FNR_nucleotide-bd"/>
</dbReference>
<evidence type="ECO:0000313" key="16">
    <source>
        <dbReference type="Proteomes" id="UP000475545"/>
    </source>
</evidence>
<dbReference type="InterPro" id="IPR001433">
    <property type="entry name" value="OxRdtase_FAD/NAD-bd"/>
</dbReference>
<comment type="cofactor">
    <cofactor evidence="1">
        <name>FAD</name>
        <dbReference type="ChEBI" id="CHEBI:57692"/>
    </cofactor>
</comment>
<dbReference type="GO" id="GO:0051537">
    <property type="term" value="F:2 iron, 2 sulfur cluster binding"/>
    <property type="evidence" value="ECO:0007669"/>
    <property type="project" value="UniProtKB-KW"/>
</dbReference>
<feature type="transmembrane region" description="Helical" evidence="13">
    <location>
        <begin position="100"/>
        <end position="121"/>
    </location>
</feature>
<keyword evidence="6" id="KW-0479">Metal-binding</keyword>
<dbReference type="InterPro" id="IPR017927">
    <property type="entry name" value="FAD-bd_FR_type"/>
</dbReference>
<protein>
    <submittedName>
        <fullName evidence="15">Oxidoreductase</fullName>
    </submittedName>
</protein>
<gene>
    <name evidence="15" type="ORF">GIY30_12460</name>
</gene>
<dbReference type="Gene3D" id="3.40.50.80">
    <property type="entry name" value="Nucleotide-binding domain of ferredoxin-NADP reductase (FNR) module"/>
    <property type="match status" value="1"/>
</dbReference>
<dbReference type="GO" id="GO:0016491">
    <property type="term" value="F:oxidoreductase activity"/>
    <property type="evidence" value="ECO:0007669"/>
    <property type="project" value="UniProtKB-KW"/>
</dbReference>
<dbReference type="Gene3D" id="2.40.30.10">
    <property type="entry name" value="Translation factors"/>
    <property type="match status" value="1"/>
</dbReference>
<comment type="caution">
    <text evidence="15">The sequence shown here is derived from an EMBL/GenBank/DDBJ whole genome shotgun (WGS) entry which is preliminary data.</text>
</comment>
<reference evidence="15 16" key="1">
    <citation type="submission" date="2019-11" db="EMBL/GenBank/DDBJ databases">
        <title>Gordonia sp. nov., a novel actinobacterium isolated from mangrove soil in Hainan.</title>
        <authorList>
            <person name="Huang X."/>
            <person name="Xie Y."/>
            <person name="Chu X."/>
            <person name="Xiao K."/>
        </authorList>
    </citation>
    <scope>NUCLEOTIDE SEQUENCE [LARGE SCALE GENOMIC DNA]</scope>
    <source>
        <strain evidence="15 16">HNM0687</strain>
    </source>
</reference>
<evidence type="ECO:0000256" key="11">
    <source>
        <dbReference type="ARBA" id="ARBA00023014"/>
    </source>
</evidence>
<dbReference type="PROSITE" id="PS51384">
    <property type="entry name" value="FAD_FR"/>
    <property type="match status" value="1"/>
</dbReference>
<keyword evidence="16" id="KW-1185">Reference proteome</keyword>
<organism evidence="15 16">
    <name type="scientific">Gordonia mangrovi</name>
    <dbReference type="NCBI Taxonomy" id="2665643"/>
    <lineage>
        <taxon>Bacteria</taxon>
        <taxon>Bacillati</taxon>
        <taxon>Actinomycetota</taxon>
        <taxon>Actinomycetes</taxon>
        <taxon>Mycobacteriales</taxon>
        <taxon>Gordoniaceae</taxon>
        <taxon>Gordonia</taxon>
    </lineage>
</organism>
<dbReference type="GO" id="GO:0050660">
    <property type="term" value="F:flavin adenine dinucleotide binding"/>
    <property type="evidence" value="ECO:0007669"/>
    <property type="project" value="TreeGrafter"/>
</dbReference>
<evidence type="ECO:0000256" key="9">
    <source>
        <dbReference type="ARBA" id="ARBA00023002"/>
    </source>
</evidence>
<evidence type="ECO:0000256" key="7">
    <source>
        <dbReference type="ARBA" id="ARBA00022827"/>
    </source>
</evidence>
<evidence type="ECO:0000256" key="2">
    <source>
        <dbReference type="ARBA" id="ARBA00004141"/>
    </source>
</evidence>
<dbReference type="GO" id="GO:0016020">
    <property type="term" value="C:membrane"/>
    <property type="evidence" value="ECO:0007669"/>
    <property type="project" value="UniProtKB-SubCell"/>
</dbReference>
<keyword evidence="10" id="KW-0408">Iron</keyword>
<dbReference type="PANTHER" id="PTHR47354">
    <property type="entry name" value="NADH OXIDOREDUCTASE HCR"/>
    <property type="match status" value="1"/>
</dbReference>
<keyword evidence="4 13" id="KW-0812">Transmembrane</keyword>
<dbReference type="AlphaFoldDB" id="A0A6L7GRX7"/>
<keyword evidence="8 13" id="KW-1133">Transmembrane helix</keyword>
<evidence type="ECO:0000256" key="10">
    <source>
        <dbReference type="ARBA" id="ARBA00023004"/>
    </source>
</evidence>
<keyword evidence="3" id="KW-0285">Flavoprotein</keyword>
<accession>A0A6L7GRX7</accession>
<dbReference type="EMBL" id="WMBR01000003">
    <property type="protein sequence ID" value="MXP22157.1"/>
    <property type="molecule type" value="Genomic_DNA"/>
</dbReference>